<gene>
    <name evidence="2" type="ORF">BS47DRAFT_1335518</name>
</gene>
<evidence type="ECO:0000313" key="2">
    <source>
        <dbReference type="EMBL" id="KAF9520848.1"/>
    </source>
</evidence>
<dbReference type="Proteomes" id="UP000886523">
    <property type="component" value="Unassembled WGS sequence"/>
</dbReference>
<organism evidence="2 3">
    <name type="scientific">Hydnum rufescens UP504</name>
    <dbReference type="NCBI Taxonomy" id="1448309"/>
    <lineage>
        <taxon>Eukaryota</taxon>
        <taxon>Fungi</taxon>
        <taxon>Dikarya</taxon>
        <taxon>Basidiomycota</taxon>
        <taxon>Agaricomycotina</taxon>
        <taxon>Agaricomycetes</taxon>
        <taxon>Cantharellales</taxon>
        <taxon>Hydnaceae</taxon>
        <taxon>Hydnum</taxon>
    </lineage>
</organism>
<feature type="compositionally biased region" description="Low complexity" evidence="1">
    <location>
        <begin position="167"/>
        <end position="176"/>
    </location>
</feature>
<evidence type="ECO:0000256" key="1">
    <source>
        <dbReference type="SAM" id="MobiDB-lite"/>
    </source>
</evidence>
<proteinExistence type="predicted"/>
<dbReference type="AlphaFoldDB" id="A0A9P6BAP5"/>
<accession>A0A9P6BAP5</accession>
<evidence type="ECO:0000313" key="3">
    <source>
        <dbReference type="Proteomes" id="UP000886523"/>
    </source>
</evidence>
<name>A0A9P6BAP5_9AGAM</name>
<protein>
    <submittedName>
        <fullName evidence="2">Uncharacterized protein</fullName>
    </submittedName>
</protein>
<sequence>MPSKPKRIRTLPPQPRNSRIIYQDDLRWDPKVNALWKSTLPGQRLPVDRALGAEPEEVVAAYKRLQREERVAHAKFWKAKEADYRPVDEHSLREWRKIQIEEFTMRGRSPEPRFYKGPPKRQKEAALPSREPGSSKDRTKAMEAQVESNATISHSKSRLPTTKDLGSPRLASSSKLSRSRRDGLHQDDSDQIPRHMHPYRSGGRPAPISPAGRARIPAYPLRLRATMLVIPNRTICNGILAPRLTPSLDLFAPFLDLESSVLDISIFGANNRASTTLDSSNDDPASPFRYQDPEVYDKERETDKGIMSVDFSRAGLEEMWTSNVSL</sequence>
<feature type="compositionally biased region" description="Basic and acidic residues" evidence="1">
    <location>
        <begin position="179"/>
        <end position="193"/>
    </location>
</feature>
<reference evidence="2" key="1">
    <citation type="journal article" date="2020" name="Nat. Commun.">
        <title>Large-scale genome sequencing of mycorrhizal fungi provides insights into the early evolution of symbiotic traits.</title>
        <authorList>
            <person name="Miyauchi S."/>
            <person name="Kiss E."/>
            <person name="Kuo A."/>
            <person name="Drula E."/>
            <person name="Kohler A."/>
            <person name="Sanchez-Garcia M."/>
            <person name="Morin E."/>
            <person name="Andreopoulos B."/>
            <person name="Barry K.W."/>
            <person name="Bonito G."/>
            <person name="Buee M."/>
            <person name="Carver A."/>
            <person name="Chen C."/>
            <person name="Cichocki N."/>
            <person name="Clum A."/>
            <person name="Culley D."/>
            <person name="Crous P.W."/>
            <person name="Fauchery L."/>
            <person name="Girlanda M."/>
            <person name="Hayes R.D."/>
            <person name="Keri Z."/>
            <person name="LaButti K."/>
            <person name="Lipzen A."/>
            <person name="Lombard V."/>
            <person name="Magnuson J."/>
            <person name="Maillard F."/>
            <person name="Murat C."/>
            <person name="Nolan M."/>
            <person name="Ohm R.A."/>
            <person name="Pangilinan J."/>
            <person name="Pereira M.F."/>
            <person name="Perotto S."/>
            <person name="Peter M."/>
            <person name="Pfister S."/>
            <person name="Riley R."/>
            <person name="Sitrit Y."/>
            <person name="Stielow J.B."/>
            <person name="Szollosi G."/>
            <person name="Zifcakova L."/>
            <person name="Stursova M."/>
            <person name="Spatafora J.W."/>
            <person name="Tedersoo L."/>
            <person name="Vaario L.M."/>
            <person name="Yamada A."/>
            <person name="Yan M."/>
            <person name="Wang P."/>
            <person name="Xu J."/>
            <person name="Bruns T."/>
            <person name="Baldrian P."/>
            <person name="Vilgalys R."/>
            <person name="Dunand C."/>
            <person name="Henrissat B."/>
            <person name="Grigoriev I.V."/>
            <person name="Hibbett D."/>
            <person name="Nagy L.G."/>
            <person name="Martin F.M."/>
        </authorList>
    </citation>
    <scope>NUCLEOTIDE SEQUENCE</scope>
    <source>
        <strain evidence="2">UP504</strain>
    </source>
</reference>
<keyword evidence="3" id="KW-1185">Reference proteome</keyword>
<comment type="caution">
    <text evidence="2">The sequence shown here is derived from an EMBL/GenBank/DDBJ whole genome shotgun (WGS) entry which is preliminary data.</text>
</comment>
<dbReference type="EMBL" id="MU128910">
    <property type="protein sequence ID" value="KAF9520848.1"/>
    <property type="molecule type" value="Genomic_DNA"/>
</dbReference>
<feature type="compositionally biased region" description="Polar residues" evidence="1">
    <location>
        <begin position="146"/>
        <end position="160"/>
    </location>
</feature>
<feature type="region of interest" description="Disordered" evidence="1">
    <location>
        <begin position="108"/>
        <end position="211"/>
    </location>
</feature>